<evidence type="ECO:0000256" key="1">
    <source>
        <dbReference type="ARBA" id="ARBA00004496"/>
    </source>
</evidence>
<dbReference type="NCBIfam" id="TIGR00018">
    <property type="entry name" value="panC"/>
    <property type="match status" value="1"/>
</dbReference>
<evidence type="ECO:0000256" key="6">
    <source>
        <dbReference type="ARBA" id="ARBA00022490"/>
    </source>
</evidence>
<keyword evidence="6 13" id="KW-0963">Cytoplasm</keyword>
<evidence type="ECO:0000256" key="9">
    <source>
        <dbReference type="ARBA" id="ARBA00022741"/>
    </source>
</evidence>
<dbReference type="EC" id="6.3.2.1" evidence="4 13"/>
<evidence type="ECO:0000256" key="12">
    <source>
        <dbReference type="ARBA" id="ARBA00055042"/>
    </source>
</evidence>
<comment type="similarity">
    <text evidence="3 13">Belongs to the pantothenate synthetase family.</text>
</comment>
<feature type="binding site" evidence="13">
    <location>
        <position position="61"/>
    </location>
    <ligand>
        <name>(R)-pantoate</name>
        <dbReference type="ChEBI" id="CHEBI:15980"/>
    </ligand>
</feature>
<comment type="caution">
    <text evidence="14">The sequence shown here is derived from an EMBL/GenBank/DDBJ whole genome shotgun (WGS) entry which is preliminary data.</text>
</comment>
<feature type="binding site" evidence="13">
    <location>
        <begin position="184"/>
        <end position="187"/>
    </location>
    <ligand>
        <name>ATP</name>
        <dbReference type="ChEBI" id="CHEBI:30616"/>
    </ligand>
</feature>
<dbReference type="InterPro" id="IPR004821">
    <property type="entry name" value="Cyt_trans-like"/>
</dbReference>
<keyword evidence="7 13" id="KW-0436">Ligase</keyword>
<keyword evidence="8 13" id="KW-0566">Pantothenate biosynthesis</keyword>
<sequence>MEIVSDPQEMQAVSLAWRKLGQQIAFVPTMGYFHEGHLSLMRYGRQHGDRLVVSLFVNPAQFGPGEDLDRYPRDLKKDSTLAREAGVDVLYTPAAADMYPPGFQTFVTVKELSRPMCGASRPGHFRGVATVVLKLFHQVLPHLAIFGEKDYQQLAVIKRMVADLNVAVTVTGRPIVREADGLAMSSRNSYLNPEERCSARVLFQALTRARDLAASGEARADKILTEVKQMISQTPNIRLDYAVLVDPDTLNDVDSVRGAARLAVAAWVGGTRLIDNMLLEVH</sequence>
<comment type="pathway">
    <text evidence="2 13">Cofactor biosynthesis; (R)-pantothenate biosynthesis; (R)-pantothenate from (R)-pantoate and beta-alanine: step 1/1.</text>
</comment>
<protein>
    <recommendedName>
        <fullName evidence="5 13">Pantothenate synthetase</fullName>
        <shortName evidence="13">PS</shortName>
        <ecNumber evidence="4 13">6.3.2.1</ecNumber>
    </recommendedName>
    <alternativeName>
        <fullName evidence="13">Pantoate--beta-alanine ligase</fullName>
    </alternativeName>
    <alternativeName>
        <fullName evidence="13">Pantoate-activating enzyme</fullName>
    </alternativeName>
</protein>
<evidence type="ECO:0000256" key="3">
    <source>
        <dbReference type="ARBA" id="ARBA00009256"/>
    </source>
</evidence>
<organism evidence="14">
    <name type="scientific">Desulfobacca acetoxidans</name>
    <dbReference type="NCBI Taxonomy" id="60893"/>
    <lineage>
        <taxon>Bacteria</taxon>
        <taxon>Pseudomonadati</taxon>
        <taxon>Thermodesulfobacteriota</taxon>
        <taxon>Desulfobaccia</taxon>
        <taxon>Desulfobaccales</taxon>
        <taxon>Desulfobaccaceae</taxon>
        <taxon>Desulfobacca</taxon>
    </lineage>
</organism>
<reference evidence="14" key="1">
    <citation type="journal article" date="2020" name="mSystems">
        <title>Genome- and Community-Level Interaction Insights into Carbon Utilization and Element Cycling Functions of Hydrothermarchaeota in Hydrothermal Sediment.</title>
        <authorList>
            <person name="Zhou Z."/>
            <person name="Liu Y."/>
            <person name="Xu W."/>
            <person name="Pan J."/>
            <person name="Luo Z.H."/>
            <person name="Li M."/>
        </authorList>
    </citation>
    <scope>NUCLEOTIDE SEQUENCE [LARGE SCALE GENOMIC DNA]</scope>
    <source>
        <strain evidence="14">SpSt-767</strain>
    </source>
</reference>
<dbReference type="Gene3D" id="3.30.1300.10">
    <property type="entry name" value="Pantoate-beta-alanine ligase, C-terminal domain"/>
    <property type="match status" value="1"/>
</dbReference>
<evidence type="ECO:0000256" key="2">
    <source>
        <dbReference type="ARBA" id="ARBA00004990"/>
    </source>
</evidence>
<dbReference type="EMBL" id="DTGR01000047">
    <property type="protein sequence ID" value="HHS28670.1"/>
    <property type="molecule type" value="Genomic_DNA"/>
</dbReference>
<feature type="binding site" evidence="13">
    <location>
        <begin position="30"/>
        <end position="37"/>
    </location>
    <ligand>
        <name>ATP</name>
        <dbReference type="ChEBI" id="CHEBI:30616"/>
    </ligand>
</feature>
<dbReference type="InterPro" id="IPR042176">
    <property type="entry name" value="Pantoate_ligase_C"/>
</dbReference>
<dbReference type="InterPro" id="IPR003721">
    <property type="entry name" value="Pantoate_ligase"/>
</dbReference>
<feature type="binding site" evidence="13">
    <location>
        <position position="176"/>
    </location>
    <ligand>
        <name>ATP</name>
        <dbReference type="ChEBI" id="CHEBI:30616"/>
    </ligand>
</feature>
<evidence type="ECO:0000256" key="8">
    <source>
        <dbReference type="ARBA" id="ARBA00022655"/>
    </source>
</evidence>
<dbReference type="PANTHER" id="PTHR21299">
    <property type="entry name" value="CYTIDYLATE KINASE/PANTOATE-BETA-ALANINE LIGASE"/>
    <property type="match status" value="1"/>
</dbReference>
<dbReference type="UniPathway" id="UPA00028">
    <property type="reaction ID" value="UER00005"/>
</dbReference>
<dbReference type="SUPFAM" id="SSF52374">
    <property type="entry name" value="Nucleotidylyl transferase"/>
    <property type="match status" value="1"/>
</dbReference>
<comment type="subunit">
    <text evidence="13">Homodimer.</text>
</comment>
<evidence type="ECO:0000256" key="7">
    <source>
        <dbReference type="ARBA" id="ARBA00022598"/>
    </source>
</evidence>
<keyword evidence="9 13" id="KW-0547">Nucleotide-binding</keyword>
<proteinExistence type="inferred from homology"/>
<dbReference type="GO" id="GO:0005829">
    <property type="term" value="C:cytosol"/>
    <property type="evidence" value="ECO:0007669"/>
    <property type="project" value="TreeGrafter"/>
</dbReference>
<comment type="miscellaneous">
    <text evidence="13">The reaction proceeds by a bi uni uni bi ping pong mechanism.</text>
</comment>
<dbReference type="Gene3D" id="3.40.50.620">
    <property type="entry name" value="HUPs"/>
    <property type="match status" value="1"/>
</dbReference>
<feature type="binding site" evidence="13">
    <location>
        <position position="153"/>
    </location>
    <ligand>
        <name>(R)-pantoate</name>
        <dbReference type="ChEBI" id="CHEBI:15980"/>
    </ligand>
</feature>
<dbReference type="PANTHER" id="PTHR21299:SF1">
    <property type="entry name" value="PANTOATE--BETA-ALANINE LIGASE"/>
    <property type="match status" value="1"/>
</dbReference>
<dbReference type="NCBIfam" id="TIGR00125">
    <property type="entry name" value="cyt_tran_rel"/>
    <property type="match status" value="1"/>
</dbReference>
<feature type="binding site" evidence="13">
    <location>
        <position position="61"/>
    </location>
    <ligand>
        <name>beta-alanine</name>
        <dbReference type="ChEBI" id="CHEBI:57966"/>
    </ligand>
</feature>
<evidence type="ECO:0000256" key="4">
    <source>
        <dbReference type="ARBA" id="ARBA00012219"/>
    </source>
</evidence>
<dbReference type="GO" id="GO:0015940">
    <property type="term" value="P:pantothenate biosynthetic process"/>
    <property type="evidence" value="ECO:0007669"/>
    <property type="project" value="UniProtKB-UniRule"/>
</dbReference>
<gene>
    <name evidence="13" type="primary">panC</name>
    <name evidence="14" type="ORF">ENV52_03090</name>
</gene>
<dbReference type="CDD" id="cd00560">
    <property type="entry name" value="PanC"/>
    <property type="match status" value="1"/>
</dbReference>
<dbReference type="FunFam" id="3.40.50.620:FF:000114">
    <property type="entry name" value="Pantothenate synthetase"/>
    <property type="match status" value="1"/>
</dbReference>
<evidence type="ECO:0000256" key="11">
    <source>
        <dbReference type="ARBA" id="ARBA00048258"/>
    </source>
</evidence>
<dbReference type="GO" id="GO:0004592">
    <property type="term" value="F:pantoate-beta-alanine ligase activity"/>
    <property type="evidence" value="ECO:0007669"/>
    <property type="project" value="UniProtKB-UniRule"/>
</dbReference>
<comment type="catalytic activity">
    <reaction evidence="11 13">
        <text>(R)-pantoate + beta-alanine + ATP = (R)-pantothenate + AMP + diphosphate + H(+)</text>
        <dbReference type="Rhea" id="RHEA:10912"/>
        <dbReference type="ChEBI" id="CHEBI:15378"/>
        <dbReference type="ChEBI" id="CHEBI:15980"/>
        <dbReference type="ChEBI" id="CHEBI:29032"/>
        <dbReference type="ChEBI" id="CHEBI:30616"/>
        <dbReference type="ChEBI" id="CHEBI:33019"/>
        <dbReference type="ChEBI" id="CHEBI:57966"/>
        <dbReference type="ChEBI" id="CHEBI:456215"/>
        <dbReference type="EC" id="6.3.2.1"/>
    </reaction>
</comment>
<dbReference type="AlphaFoldDB" id="A0A7V6A1W4"/>
<dbReference type="HAMAP" id="MF_00158">
    <property type="entry name" value="PanC"/>
    <property type="match status" value="1"/>
</dbReference>
<comment type="function">
    <text evidence="12 13">Catalyzes the condensation of pantoate with beta-alanine in an ATP-dependent reaction via a pantoyl-adenylate intermediate.</text>
</comment>
<dbReference type="Pfam" id="PF02569">
    <property type="entry name" value="Pantoate_ligase"/>
    <property type="match status" value="1"/>
</dbReference>
<feature type="binding site" evidence="13">
    <location>
        <begin position="147"/>
        <end position="150"/>
    </location>
    <ligand>
        <name>ATP</name>
        <dbReference type="ChEBI" id="CHEBI:30616"/>
    </ligand>
</feature>
<keyword evidence="10 13" id="KW-0067">ATP-binding</keyword>
<comment type="subcellular location">
    <subcellularLocation>
        <location evidence="1 13">Cytoplasm</location>
    </subcellularLocation>
</comment>
<evidence type="ECO:0000256" key="13">
    <source>
        <dbReference type="HAMAP-Rule" id="MF_00158"/>
    </source>
</evidence>
<name>A0A7V6A1W4_9BACT</name>
<feature type="active site" description="Proton donor" evidence="13">
    <location>
        <position position="37"/>
    </location>
</feature>
<evidence type="ECO:0000256" key="5">
    <source>
        <dbReference type="ARBA" id="ARBA00014155"/>
    </source>
</evidence>
<dbReference type="InterPro" id="IPR014729">
    <property type="entry name" value="Rossmann-like_a/b/a_fold"/>
</dbReference>
<evidence type="ECO:0000256" key="10">
    <source>
        <dbReference type="ARBA" id="ARBA00022840"/>
    </source>
</evidence>
<dbReference type="FunFam" id="3.30.1300.10:FF:000001">
    <property type="entry name" value="Pantothenate synthetase"/>
    <property type="match status" value="1"/>
</dbReference>
<dbReference type="GO" id="GO:0005524">
    <property type="term" value="F:ATP binding"/>
    <property type="evidence" value="ECO:0007669"/>
    <property type="project" value="UniProtKB-KW"/>
</dbReference>
<evidence type="ECO:0000313" key="14">
    <source>
        <dbReference type="EMBL" id="HHS28670.1"/>
    </source>
</evidence>
<accession>A0A7V6A1W4</accession>